<feature type="transmembrane region" description="Helical" evidence="11">
    <location>
        <begin position="289"/>
        <end position="309"/>
    </location>
</feature>
<dbReference type="GO" id="GO:0022857">
    <property type="term" value="F:transmembrane transporter activity"/>
    <property type="evidence" value="ECO:0007669"/>
    <property type="project" value="InterPro"/>
</dbReference>
<evidence type="ECO:0000256" key="8">
    <source>
        <dbReference type="ARBA" id="ARBA00038459"/>
    </source>
</evidence>
<accession>A0A090MCN1</accession>
<keyword evidence="4 11" id="KW-0812">Transmembrane</keyword>
<dbReference type="Pfam" id="PF00023">
    <property type="entry name" value="Ank"/>
    <property type="match status" value="1"/>
</dbReference>
<evidence type="ECO:0000256" key="5">
    <source>
        <dbReference type="ARBA" id="ARBA00022989"/>
    </source>
</evidence>
<feature type="transmembrane region" description="Helical" evidence="11">
    <location>
        <begin position="388"/>
        <end position="410"/>
    </location>
</feature>
<organism evidence="13">
    <name type="scientific">Fusarium clavum</name>
    <dbReference type="NCBI Taxonomy" id="2594811"/>
    <lineage>
        <taxon>Eukaryota</taxon>
        <taxon>Fungi</taxon>
        <taxon>Dikarya</taxon>
        <taxon>Ascomycota</taxon>
        <taxon>Pezizomycotina</taxon>
        <taxon>Sordariomycetes</taxon>
        <taxon>Hypocreomycetidae</taxon>
        <taxon>Hypocreales</taxon>
        <taxon>Nectriaceae</taxon>
        <taxon>Fusarium</taxon>
        <taxon>Fusarium incarnatum-equiseti species complex</taxon>
    </lineage>
</organism>
<feature type="transmembrane region" description="Helical" evidence="11">
    <location>
        <begin position="34"/>
        <end position="58"/>
    </location>
</feature>
<proteinExistence type="inferred from homology"/>
<dbReference type="AlphaFoldDB" id="A0A090MCN1"/>
<evidence type="ECO:0000256" key="3">
    <source>
        <dbReference type="ARBA" id="ARBA00022475"/>
    </source>
</evidence>
<evidence type="ECO:0000256" key="10">
    <source>
        <dbReference type="SAM" id="MobiDB-lite"/>
    </source>
</evidence>
<dbReference type="Gene3D" id="1.20.1250.20">
    <property type="entry name" value="MFS general substrate transporter like domains"/>
    <property type="match status" value="1"/>
</dbReference>
<name>A0A090MCN1_9HYPO</name>
<comment type="subcellular location">
    <subcellularLocation>
        <location evidence="1">Cell membrane</location>
        <topology evidence="1">Multi-pass membrane protein</topology>
    </subcellularLocation>
</comment>
<dbReference type="PANTHER" id="PTHR23502:SF186">
    <property type="entry name" value="MAJOR FACILITATOR SUPERFAMILY (MFS) PROFILE DOMAIN-CONTAINING PROTEIN"/>
    <property type="match status" value="1"/>
</dbReference>
<sequence>MLNENGQTAPETITLDHDENPLNFSAARRWTCTIIVVFMTATIAFCSSIHTAAIPAIAQDLGCSSTVATLGVTTFLLGFGTGPLIFAPLSEIYGRNPVYRSTLLLFVLFNIGCALSPNIAALLIFRFLCGFFGSPTVTNSGGSLTDLWPLTHRSVPLALFTAASFLGPVIAPIVGGFLTQYGSWRWDFWLVSILSGVIYITMVIFLPETYAPRLLQVKRRKHGLQEPHQKLTVMLRTNITRPSIMFLTEPILFLLSLYMAFIYGILYLDFTAYPYVFQQTRHWDAGISGLSFLGIGSGMAIATAASPYINRVYGTWVKKLGGPRPEARLPHLILLSWLVPIGLFWFAWTADTSIHWASCIISGIPFGIGFVVLSLGITSYLIDCYGKYAASALAANAILRSAFGAGFPLFSHQMYDKLGVAWATSILGFISVALAPLPLVFYHFGPRIRAHSTFHQRAIEEEFKVAATGARCNLRSIFAADGGHTNVLKLLLDRGAVPQPWTVFKAEQWQNEEIKSLLRSRMRELGAAAQSEAERNMPPTVRMVHSVKSNDVGKLQVVLDRHADVLAATDSRGNNALHVAATRCSVEVASLLVERGIDPNAVNKAGVNAQFFAQIADNQSMIAYLREVGVQGFCEATSDEEDVISELPSQTQLLEIPPLVGAIRLGAADIVLQLLEEGENVNQAWGPLRDTPTFAAVERNQQFIIEVLLGFGADVDARNFLQQNLLHRCILTTGSASLADFLVQCKVSINHLDYGGMYPLNYARKLGLEEVQQVIQDRRDDELRSVSSQELDVLGVSQIITAATSLIQAQRRDMDVLKFSDRLLHHRPQPGVLEELVFWDDPAPKPDEQMTDPVINNSSPGNVSQIPYRPSQGVSLEEHADPEQDEPVSVTKDTIPRWFEPQLQLAAVTLYKLLSNKVEPSKDQVMRHIHRGSPTLGDLVPIFEAWKLLADEAPDMVDPYQRPEKLSVNEGEDHWPSLYRLLNFFCNRVTGHRDDDVASNDNEDKSDTEKTRAVDSMEEWMLRQIVTELNSRRKDPVMLYLRYLEGRDSDGEEVYLTDEKMQERILDEAAARRTKQPWNRYTYLFVYERIYTGVRAYVHNYNTLTVLQP</sequence>
<evidence type="ECO:0000259" key="12">
    <source>
        <dbReference type="PROSITE" id="PS50850"/>
    </source>
</evidence>
<keyword evidence="9" id="KW-0040">ANK repeat</keyword>
<dbReference type="FunFam" id="1.20.1250.20:FF:000011">
    <property type="entry name" value="MFS multidrug transporter, putative"/>
    <property type="match status" value="1"/>
</dbReference>
<evidence type="ECO:0000256" key="1">
    <source>
        <dbReference type="ARBA" id="ARBA00004651"/>
    </source>
</evidence>
<dbReference type="PROSITE" id="PS50297">
    <property type="entry name" value="ANK_REP_REGION"/>
    <property type="match status" value="1"/>
</dbReference>
<comment type="similarity">
    <text evidence="8">Belongs to the major facilitator superfamily. DHA1 family. Polyamines/proton antiporter (TC 2.A.1.2.16) subfamily.</text>
</comment>
<evidence type="ECO:0000256" key="6">
    <source>
        <dbReference type="ARBA" id="ARBA00023136"/>
    </source>
</evidence>
<dbReference type="EMBL" id="CBMI010002151">
    <property type="protein sequence ID" value="CEG04834.1"/>
    <property type="molecule type" value="Genomic_DNA"/>
</dbReference>
<feature type="transmembrane region" description="Helical" evidence="11">
    <location>
        <begin position="157"/>
        <end position="179"/>
    </location>
</feature>
<keyword evidence="7" id="KW-0325">Glycoprotein</keyword>
<feature type="domain" description="Major facilitator superfamily (MFS) profile" evidence="12">
    <location>
        <begin position="32"/>
        <end position="449"/>
    </location>
</feature>
<dbReference type="InterPro" id="IPR011701">
    <property type="entry name" value="MFS"/>
</dbReference>
<dbReference type="PROSITE" id="PS50850">
    <property type="entry name" value="MFS"/>
    <property type="match status" value="1"/>
</dbReference>
<dbReference type="InterPro" id="IPR020846">
    <property type="entry name" value="MFS_dom"/>
</dbReference>
<dbReference type="SUPFAM" id="SSF48403">
    <property type="entry name" value="Ankyrin repeat"/>
    <property type="match status" value="1"/>
</dbReference>
<feature type="transmembrane region" description="Helical" evidence="11">
    <location>
        <begin position="251"/>
        <end position="277"/>
    </location>
</feature>
<evidence type="ECO:0000256" key="4">
    <source>
        <dbReference type="ARBA" id="ARBA00022692"/>
    </source>
</evidence>
<reference evidence="13" key="1">
    <citation type="submission" date="2013-05" db="EMBL/GenBank/DDBJ databases">
        <title>Draft genome sequences of six wheat associated Fusarium spp. isolates.</title>
        <authorList>
            <person name="Moolhuijzen P.M."/>
            <person name="Manners J.M."/>
            <person name="Wilcox S."/>
            <person name="Bellgard M.I."/>
            <person name="Gardiner D.M."/>
        </authorList>
    </citation>
    <scope>NUCLEOTIDE SEQUENCE</scope>
    <source>
        <strain evidence="13">CS3069</strain>
    </source>
</reference>
<evidence type="ECO:0000256" key="11">
    <source>
        <dbReference type="SAM" id="Phobius"/>
    </source>
</evidence>
<dbReference type="SUPFAM" id="SSF103473">
    <property type="entry name" value="MFS general substrate transporter"/>
    <property type="match status" value="1"/>
</dbReference>
<feature type="transmembrane region" description="Helical" evidence="11">
    <location>
        <begin position="422"/>
        <end position="444"/>
    </location>
</feature>
<dbReference type="InterPro" id="IPR002110">
    <property type="entry name" value="Ankyrin_rpt"/>
</dbReference>
<feature type="transmembrane region" description="Helical" evidence="11">
    <location>
        <begin position="186"/>
        <end position="206"/>
    </location>
</feature>
<comment type="caution">
    <text evidence="13">The sequence shown here is derived from an EMBL/GenBank/DDBJ whole genome shotgun (WGS) entry which is preliminary data.</text>
</comment>
<keyword evidence="6 11" id="KW-0472">Membrane</keyword>
<dbReference type="Gene3D" id="1.25.40.20">
    <property type="entry name" value="Ankyrin repeat-containing domain"/>
    <property type="match status" value="2"/>
</dbReference>
<evidence type="ECO:0000256" key="7">
    <source>
        <dbReference type="ARBA" id="ARBA00023180"/>
    </source>
</evidence>
<dbReference type="PANTHER" id="PTHR23502">
    <property type="entry name" value="MAJOR FACILITATOR SUPERFAMILY"/>
    <property type="match status" value="1"/>
</dbReference>
<dbReference type="SMART" id="SM00248">
    <property type="entry name" value="ANK"/>
    <property type="match status" value="5"/>
</dbReference>
<dbReference type="CDD" id="cd17323">
    <property type="entry name" value="MFS_Tpo1_MDR_like"/>
    <property type="match status" value="1"/>
</dbReference>
<evidence type="ECO:0000313" key="13">
    <source>
        <dbReference type="EMBL" id="CEG04834.1"/>
    </source>
</evidence>
<dbReference type="GO" id="GO:0005886">
    <property type="term" value="C:plasma membrane"/>
    <property type="evidence" value="ECO:0007669"/>
    <property type="project" value="UniProtKB-SubCell"/>
</dbReference>
<keyword evidence="3" id="KW-1003">Cell membrane</keyword>
<keyword evidence="2" id="KW-0813">Transport</keyword>
<feature type="transmembrane region" description="Helical" evidence="11">
    <location>
        <begin position="360"/>
        <end position="382"/>
    </location>
</feature>
<keyword evidence="5 11" id="KW-1133">Transmembrane helix</keyword>
<dbReference type="InterPro" id="IPR036259">
    <property type="entry name" value="MFS_trans_sf"/>
</dbReference>
<evidence type="ECO:0000256" key="2">
    <source>
        <dbReference type="ARBA" id="ARBA00022448"/>
    </source>
</evidence>
<gene>
    <name evidence="13" type="ORF">BN850_0077190</name>
</gene>
<dbReference type="Pfam" id="PF07690">
    <property type="entry name" value="MFS_1"/>
    <property type="match status" value="1"/>
</dbReference>
<feature type="repeat" description="ANK" evidence="9">
    <location>
        <begin position="688"/>
        <end position="720"/>
    </location>
</feature>
<feature type="transmembrane region" description="Helical" evidence="11">
    <location>
        <begin position="102"/>
        <end position="125"/>
    </location>
</feature>
<feature type="repeat" description="ANK" evidence="9">
    <location>
        <begin position="572"/>
        <end position="604"/>
    </location>
</feature>
<evidence type="ECO:0000256" key="9">
    <source>
        <dbReference type="PROSITE-ProRule" id="PRU00023"/>
    </source>
</evidence>
<feature type="region of interest" description="Disordered" evidence="10">
    <location>
        <begin position="993"/>
        <end position="1012"/>
    </location>
</feature>
<dbReference type="PROSITE" id="PS50088">
    <property type="entry name" value="ANK_REPEAT"/>
    <property type="match status" value="2"/>
</dbReference>
<protein>
    <submittedName>
        <fullName evidence="13">WGS project CBMI000000000 data, contig CS3069_c002153</fullName>
    </submittedName>
</protein>
<feature type="transmembrane region" description="Helical" evidence="11">
    <location>
        <begin position="329"/>
        <end position="348"/>
    </location>
</feature>
<dbReference type="InterPro" id="IPR036770">
    <property type="entry name" value="Ankyrin_rpt-contain_sf"/>
</dbReference>
<feature type="transmembrane region" description="Helical" evidence="11">
    <location>
        <begin position="70"/>
        <end position="90"/>
    </location>
</feature>